<accession>A0AAV5VE33</accession>
<dbReference type="Gene3D" id="2.60.200.20">
    <property type="match status" value="1"/>
</dbReference>
<dbReference type="SUPFAM" id="SSF49879">
    <property type="entry name" value="SMAD/FHA domain"/>
    <property type="match status" value="1"/>
</dbReference>
<feature type="compositionally biased region" description="Basic residues" evidence="3">
    <location>
        <begin position="578"/>
        <end position="592"/>
    </location>
</feature>
<comment type="subcellular location">
    <subcellularLocation>
        <location evidence="1">Nucleus</location>
    </subcellularLocation>
</comment>
<dbReference type="PANTHER" id="PTHR15464:SF1">
    <property type="entry name" value="TRANSCRIPTION FACTOR 19"/>
    <property type="match status" value="1"/>
</dbReference>
<dbReference type="Pfam" id="PF00498">
    <property type="entry name" value="FHA"/>
    <property type="match status" value="1"/>
</dbReference>
<dbReference type="InterPro" id="IPR000253">
    <property type="entry name" value="FHA_dom"/>
</dbReference>
<dbReference type="InterPro" id="IPR042803">
    <property type="entry name" value="TCF19"/>
</dbReference>
<reference evidence="5" key="1">
    <citation type="submission" date="2023-10" db="EMBL/GenBank/DDBJ databases">
        <title>Genome assembly of Pristionchus species.</title>
        <authorList>
            <person name="Yoshida K."/>
            <person name="Sommer R.J."/>
        </authorList>
    </citation>
    <scope>NUCLEOTIDE SEQUENCE</scope>
    <source>
        <strain evidence="5">RS5133</strain>
    </source>
</reference>
<feature type="compositionally biased region" description="Basic and acidic residues" evidence="3">
    <location>
        <begin position="559"/>
        <end position="577"/>
    </location>
</feature>
<feature type="compositionally biased region" description="Basic and acidic residues" evidence="3">
    <location>
        <begin position="375"/>
        <end position="388"/>
    </location>
</feature>
<feature type="compositionally biased region" description="Acidic residues" evidence="3">
    <location>
        <begin position="604"/>
        <end position="625"/>
    </location>
</feature>
<evidence type="ECO:0000313" key="6">
    <source>
        <dbReference type="Proteomes" id="UP001432322"/>
    </source>
</evidence>
<dbReference type="Gene3D" id="3.30.40.10">
    <property type="entry name" value="Zinc/RING finger domain, C3HC4 (zinc finger)"/>
    <property type="match status" value="1"/>
</dbReference>
<organism evidence="5 6">
    <name type="scientific">Pristionchus fissidentatus</name>
    <dbReference type="NCBI Taxonomy" id="1538716"/>
    <lineage>
        <taxon>Eukaryota</taxon>
        <taxon>Metazoa</taxon>
        <taxon>Ecdysozoa</taxon>
        <taxon>Nematoda</taxon>
        <taxon>Chromadorea</taxon>
        <taxon>Rhabditida</taxon>
        <taxon>Rhabditina</taxon>
        <taxon>Diplogasteromorpha</taxon>
        <taxon>Diplogasteroidea</taxon>
        <taxon>Neodiplogasteridae</taxon>
        <taxon>Pristionchus</taxon>
    </lineage>
</organism>
<feature type="domain" description="FHA" evidence="4">
    <location>
        <begin position="28"/>
        <end position="88"/>
    </location>
</feature>
<feature type="compositionally biased region" description="Basic residues" evidence="3">
    <location>
        <begin position="458"/>
        <end position="468"/>
    </location>
</feature>
<evidence type="ECO:0000256" key="3">
    <source>
        <dbReference type="SAM" id="MobiDB-lite"/>
    </source>
</evidence>
<dbReference type="InterPro" id="IPR013083">
    <property type="entry name" value="Znf_RING/FYVE/PHD"/>
</dbReference>
<keyword evidence="2" id="KW-0539">Nucleus</keyword>
<dbReference type="AlphaFoldDB" id="A0AAV5VE33"/>
<feature type="compositionally biased region" description="Low complexity" evidence="3">
    <location>
        <begin position="489"/>
        <end position="498"/>
    </location>
</feature>
<dbReference type="SMART" id="SM00240">
    <property type="entry name" value="FHA"/>
    <property type="match status" value="1"/>
</dbReference>
<gene>
    <name evidence="5" type="ORF">PFISCL1PPCAC_8006</name>
</gene>
<dbReference type="Proteomes" id="UP001432322">
    <property type="component" value="Unassembled WGS sequence"/>
</dbReference>
<feature type="compositionally biased region" description="Basic and acidic residues" evidence="3">
    <location>
        <begin position="412"/>
        <end position="424"/>
    </location>
</feature>
<evidence type="ECO:0000256" key="2">
    <source>
        <dbReference type="ARBA" id="ARBA00023242"/>
    </source>
</evidence>
<feature type="compositionally biased region" description="Basic and acidic residues" evidence="3">
    <location>
        <begin position="446"/>
        <end position="457"/>
    </location>
</feature>
<dbReference type="GO" id="GO:0010468">
    <property type="term" value="P:regulation of gene expression"/>
    <property type="evidence" value="ECO:0007669"/>
    <property type="project" value="InterPro"/>
</dbReference>
<evidence type="ECO:0000313" key="5">
    <source>
        <dbReference type="EMBL" id="GMT16709.1"/>
    </source>
</evidence>
<dbReference type="PANTHER" id="PTHR15464">
    <property type="entry name" value="TRANSCRIPTION FACTOR 19"/>
    <property type="match status" value="1"/>
</dbReference>
<dbReference type="InterPro" id="IPR008984">
    <property type="entry name" value="SMAD_FHA_dom_sf"/>
</dbReference>
<feature type="compositionally biased region" description="Low complexity" evidence="3">
    <location>
        <begin position="178"/>
        <end position="212"/>
    </location>
</feature>
<dbReference type="InterPro" id="IPR011011">
    <property type="entry name" value="Znf_FYVE_PHD"/>
</dbReference>
<proteinExistence type="predicted"/>
<protein>
    <recommendedName>
        <fullName evidence="4">FHA domain-containing protein</fullName>
    </recommendedName>
</protein>
<sequence>MYIPSYHLRRVNPKSHHPEELILLGEITKFGRNADNVDVVLTSAVYSNMISRDHAIITGRVDPSTRQIVGYKIRDNSLNGTYINDRRVKDEVPLVESAVIKFGHMNGAAIKAGAEAPQANAEFSFVFEKCSHTRRYIGWEGMERRRTVVCTGDGKPISETGEDHRTKRRPVAKVEPVSSTTTSAPAAQQHPPAQQQQPTAAAAAPNAFAAATSQQEQMHQLLLLQQKQMMAPFGHLGHFPQALIQQQLAAQMRANGQFQNPLATAAAQQSHLNPALRVDDPSPSTSASVPIRSPPVECDSSVPSPPKHNGLESRGGGGGAANHADSSSQHSPRGRGKDDDDDSFSVPDSPPRAPRPHDVPGRSVTNSPAPPSPRPVEKVEKPADPPKEMKKKAAVPKKPANPGKVPKTGGGGEKRSNKEVDRLLTDLTEGSFMMEQRRRLSVGAANDRRKAATEGKKIAKKPKNKMHKQLSSASSDSDSGEEEEERAPARSSAAARPSMVGKKASTSAPKTAMKRNGGVGAIALGRGGGRKEDASDESDPYEESDDDSEGEKKHVKKKTAPERKSAVGKPARKEKPAPAKKKQPKKKPGKRKKDSDDSSGGGSESDEKEEDVDVDVEQEEEEGEGGGEFVDTEQTKCASSLCKTPRGGSVEWVCCDGCEKWFHTFCVLGLNKKFEANKNFFCGCKQSVPTKKKKA</sequence>
<dbReference type="GO" id="GO:0005634">
    <property type="term" value="C:nucleus"/>
    <property type="evidence" value="ECO:0007669"/>
    <property type="project" value="UniProtKB-SubCell"/>
</dbReference>
<keyword evidence="6" id="KW-1185">Reference proteome</keyword>
<feature type="compositionally biased region" description="Acidic residues" evidence="3">
    <location>
        <begin position="534"/>
        <end position="549"/>
    </location>
</feature>
<name>A0AAV5VE33_9BILA</name>
<dbReference type="SUPFAM" id="SSF57903">
    <property type="entry name" value="FYVE/PHD zinc finger"/>
    <property type="match status" value="1"/>
</dbReference>
<feature type="compositionally biased region" description="Low complexity" evidence="3">
    <location>
        <begin position="396"/>
        <end position="407"/>
    </location>
</feature>
<dbReference type="EMBL" id="BTSY01000002">
    <property type="protein sequence ID" value="GMT16709.1"/>
    <property type="molecule type" value="Genomic_DNA"/>
</dbReference>
<evidence type="ECO:0000256" key="1">
    <source>
        <dbReference type="ARBA" id="ARBA00004123"/>
    </source>
</evidence>
<feature type="region of interest" description="Disordered" evidence="3">
    <location>
        <begin position="275"/>
        <end position="632"/>
    </location>
</feature>
<feature type="region of interest" description="Disordered" evidence="3">
    <location>
        <begin position="153"/>
        <end position="212"/>
    </location>
</feature>
<comment type="caution">
    <text evidence="5">The sequence shown here is derived from an EMBL/GenBank/DDBJ whole genome shotgun (WGS) entry which is preliminary data.</text>
</comment>
<evidence type="ECO:0000259" key="4">
    <source>
        <dbReference type="PROSITE" id="PS50006"/>
    </source>
</evidence>
<dbReference type="PROSITE" id="PS50006">
    <property type="entry name" value="FHA_DOMAIN"/>
    <property type="match status" value="1"/>
</dbReference>